<dbReference type="AlphaFoldDB" id="A0A9D4ESZ1"/>
<dbReference type="InterPro" id="IPR052752">
    <property type="entry name" value="NACHT-WD_repeat"/>
</dbReference>
<sequence>MYRNYRSCLDGTANGANMGSELGYYPRPTATSSKITLDNTPALATIAVAPSTSGLPVTSRLPVTSTAGTTEAIVNNPGSSIISPEEKAKIKDQTRHLDNMLSQIDELENLMKTKIARIDSKEMSPEIKLRNEALRGSTDLICPPSAKIVRIFTSSTFTDTKHERNMLMREAYPKIKAHCRNFGYEFQVVDMRWGVRDEATDDHMGTELCLKELRLCQQLSTGPSFVSLLSHKYGYIAFPRSIAADEFESLMTQVEDPATVRLFHKWYSRDDNAVPPAYILASISTHLPDFISMDRDRQKVGKEQWWKESEQMQHALESAATRVFDQETARKYIISGILITYDHLITSISANASVLVF</sequence>
<dbReference type="Pfam" id="PF13271">
    <property type="entry name" value="DUF4062"/>
    <property type="match status" value="1"/>
</dbReference>
<feature type="coiled-coil region" evidence="1">
    <location>
        <begin position="90"/>
        <end position="117"/>
    </location>
</feature>
<keyword evidence="1" id="KW-0175">Coiled coil</keyword>
<evidence type="ECO:0000313" key="3">
    <source>
        <dbReference type="EMBL" id="KAH3785950.1"/>
    </source>
</evidence>
<evidence type="ECO:0000259" key="2">
    <source>
        <dbReference type="Pfam" id="PF13271"/>
    </source>
</evidence>
<reference evidence="3" key="1">
    <citation type="journal article" date="2019" name="bioRxiv">
        <title>The Genome of the Zebra Mussel, Dreissena polymorpha: A Resource for Invasive Species Research.</title>
        <authorList>
            <person name="McCartney M.A."/>
            <person name="Auch B."/>
            <person name="Kono T."/>
            <person name="Mallez S."/>
            <person name="Zhang Y."/>
            <person name="Obille A."/>
            <person name="Becker A."/>
            <person name="Abrahante J.E."/>
            <person name="Garbe J."/>
            <person name="Badalamenti J.P."/>
            <person name="Herman A."/>
            <person name="Mangelson H."/>
            <person name="Liachko I."/>
            <person name="Sullivan S."/>
            <person name="Sone E.D."/>
            <person name="Koren S."/>
            <person name="Silverstein K.A.T."/>
            <person name="Beckman K.B."/>
            <person name="Gohl D.M."/>
        </authorList>
    </citation>
    <scope>NUCLEOTIDE SEQUENCE</scope>
    <source>
        <strain evidence="3">Duluth1</strain>
        <tissue evidence="3">Whole animal</tissue>
    </source>
</reference>
<dbReference type="InterPro" id="IPR025139">
    <property type="entry name" value="DUF4062"/>
</dbReference>
<evidence type="ECO:0000313" key="4">
    <source>
        <dbReference type="Proteomes" id="UP000828390"/>
    </source>
</evidence>
<dbReference type="Proteomes" id="UP000828390">
    <property type="component" value="Unassembled WGS sequence"/>
</dbReference>
<protein>
    <recommendedName>
        <fullName evidence="2">DUF4062 domain-containing protein</fullName>
    </recommendedName>
</protein>
<organism evidence="3 4">
    <name type="scientific">Dreissena polymorpha</name>
    <name type="common">Zebra mussel</name>
    <name type="synonym">Mytilus polymorpha</name>
    <dbReference type="NCBI Taxonomy" id="45954"/>
    <lineage>
        <taxon>Eukaryota</taxon>
        <taxon>Metazoa</taxon>
        <taxon>Spiralia</taxon>
        <taxon>Lophotrochozoa</taxon>
        <taxon>Mollusca</taxon>
        <taxon>Bivalvia</taxon>
        <taxon>Autobranchia</taxon>
        <taxon>Heteroconchia</taxon>
        <taxon>Euheterodonta</taxon>
        <taxon>Imparidentia</taxon>
        <taxon>Neoheterodontei</taxon>
        <taxon>Myida</taxon>
        <taxon>Dreissenoidea</taxon>
        <taxon>Dreissenidae</taxon>
        <taxon>Dreissena</taxon>
    </lineage>
</organism>
<accession>A0A9D4ESZ1</accession>
<comment type="caution">
    <text evidence="3">The sequence shown here is derived from an EMBL/GenBank/DDBJ whole genome shotgun (WGS) entry which is preliminary data.</text>
</comment>
<name>A0A9D4ESZ1_DREPO</name>
<evidence type="ECO:0000256" key="1">
    <source>
        <dbReference type="SAM" id="Coils"/>
    </source>
</evidence>
<proteinExistence type="predicted"/>
<dbReference type="EMBL" id="JAIWYP010000008">
    <property type="protein sequence ID" value="KAH3785950.1"/>
    <property type="molecule type" value="Genomic_DNA"/>
</dbReference>
<feature type="domain" description="DUF4062" evidence="2">
    <location>
        <begin position="150"/>
        <end position="248"/>
    </location>
</feature>
<reference evidence="3" key="2">
    <citation type="submission" date="2020-11" db="EMBL/GenBank/DDBJ databases">
        <authorList>
            <person name="McCartney M.A."/>
            <person name="Auch B."/>
            <person name="Kono T."/>
            <person name="Mallez S."/>
            <person name="Becker A."/>
            <person name="Gohl D.M."/>
            <person name="Silverstein K.A.T."/>
            <person name="Koren S."/>
            <person name="Bechman K.B."/>
            <person name="Herman A."/>
            <person name="Abrahante J.E."/>
            <person name="Garbe J."/>
        </authorList>
    </citation>
    <scope>NUCLEOTIDE SEQUENCE</scope>
    <source>
        <strain evidence="3">Duluth1</strain>
        <tissue evidence="3">Whole animal</tissue>
    </source>
</reference>
<gene>
    <name evidence="3" type="ORF">DPMN_164046</name>
</gene>
<keyword evidence="4" id="KW-1185">Reference proteome</keyword>
<dbReference type="PANTHER" id="PTHR19871">
    <property type="entry name" value="BETA TRANSDUCIN-RELATED PROTEIN"/>
    <property type="match status" value="1"/>
</dbReference>
<dbReference type="PANTHER" id="PTHR19871:SF14">
    <property type="entry name" value="DUF4062 DOMAIN-CONTAINING PROTEIN"/>
    <property type="match status" value="1"/>
</dbReference>